<evidence type="ECO:0000313" key="2">
    <source>
        <dbReference type="Proteomes" id="UP000004123"/>
    </source>
</evidence>
<dbReference type="HOGENOM" id="CLU_3255933_0_0_10"/>
<dbReference type="STRING" id="997353.HMPREF9144_2817"/>
<reference evidence="1 2" key="1">
    <citation type="submission" date="2011-04" db="EMBL/GenBank/DDBJ databases">
        <authorList>
            <person name="Muzny D."/>
            <person name="Qin X."/>
            <person name="Deng J."/>
            <person name="Jiang H."/>
            <person name="Liu Y."/>
            <person name="Qu J."/>
            <person name="Song X.-Z."/>
            <person name="Zhang L."/>
            <person name="Thornton R."/>
            <person name="Coyle M."/>
            <person name="Francisco L."/>
            <person name="Jackson L."/>
            <person name="Javaid M."/>
            <person name="Korchina V."/>
            <person name="Kovar C."/>
            <person name="Mata R."/>
            <person name="Mathew T."/>
            <person name="Ngo R."/>
            <person name="Nguyen L."/>
            <person name="Nguyen N."/>
            <person name="Okwuonu G."/>
            <person name="Ongeri F."/>
            <person name="Pham C."/>
            <person name="Simmons D."/>
            <person name="Wilczek-Boney K."/>
            <person name="Hale W."/>
            <person name="Jakkamsetti A."/>
            <person name="Pham P."/>
            <person name="Ruth R."/>
            <person name="San Lucas F."/>
            <person name="Warren J."/>
            <person name="Zhang J."/>
            <person name="Zhao Z."/>
            <person name="Zhou C."/>
            <person name="Zhu D."/>
            <person name="Lee S."/>
            <person name="Bess C."/>
            <person name="Blankenburg K."/>
            <person name="Forbes L."/>
            <person name="Fu Q."/>
            <person name="Gubbala S."/>
            <person name="Hirani K."/>
            <person name="Jayaseelan J.C."/>
            <person name="Lara F."/>
            <person name="Munidasa M."/>
            <person name="Palculict T."/>
            <person name="Patil S."/>
            <person name="Pu L.-L."/>
            <person name="Saada N."/>
            <person name="Tang L."/>
            <person name="Weissenberger G."/>
            <person name="Zhu Y."/>
            <person name="Hemphill L."/>
            <person name="Shang Y."/>
            <person name="Youmans B."/>
            <person name="Ayvaz T."/>
            <person name="Ross M."/>
            <person name="Santibanez J."/>
            <person name="Aqrawi P."/>
            <person name="Gross S."/>
            <person name="Joshi V."/>
            <person name="Fowler G."/>
            <person name="Nazareth L."/>
            <person name="Reid J."/>
            <person name="Worley K."/>
            <person name="Petrosino J."/>
            <person name="Highlander S."/>
            <person name="Gibbs R."/>
        </authorList>
    </citation>
    <scope>NUCLEOTIDE SEQUENCE [LARGE SCALE GENOMIC DNA]</scope>
    <source>
        <strain evidence="1 2">ATCC 700821</strain>
    </source>
</reference>
<comment type="caution">
    <text evidence="1">The sequence shown here is derived from an EMBL/GenBank/DDBJ whole genome shotgun (WGS) entry which is preliminary data.</text>
</comment>
<gene>
    <name evidence="1" type="ORF">HMPREF9144_2817</name>
</gene>
<proteinExistence type="predicted"/>
<dbReference type="Proteomes" id="UP000004123">
    <property type="component" value="Unassembled WGS sequence"/>
</dbReference>
<sequence>MGLHTFLRHYHINKHSVDVGADLSHPYIIHNPTNTPQGLFIA</sequence>
<evidence type="ECO:0000313" key="1">
    <source>
        <dbReference type="EMBL" id="EGQ11881.1"/>
    </source>
</evidence>
<name>F9DMC5_9BACT</name>
<dbReference type="EMBL" id="AFPY01000138">
    <property type="protein sequence ID" value="EGQ11881.1"/>
    <property type="molecule type" value="Genomic_DNA"/>
</dbReference>
<dbReference type="AlphaFoldDB" id="F9DMC5"/>
<protein>
    <submittedName>
        <fullName evidence="1">Uncharacterized protein</fullName>
    </submittedName>
</protein>
<organism evidence="1 2">
    <name type="scientific">Prevotella pallens ATCC 700821</name>
    <dbReference type="NCBI Taxonomy" id="997353"/>
    <lineage>
        <taxon>Bacteria</taxon>
        <taxon>Pseudomonadati</taxon>
        <taxon>Bacteroidota</taxon>
        <taxon>Bacteroidia</taxon>
        <taxon>Bacteroidales</taxon>
        <taxon>Prevotellaceae</taxon>
        <taxon>Prevotella</taxon>
    </lineage>
</organism>
<accession>F9DMC5</accession>